<feature type="signal peptide" evidence="1">
    <location>
        <begin position="1"/>
        <end position="26"/>
    </location>
</feature>
<dbReference type="Proteomes" id="UP001596052">
    <property type="component" value="Unassembled WGS sequence"/>
</dbReference>
<evidence type="ECO:0000313" key="4">
    <source>
        <dbReference type="EMBL" id="MFC5455937.1"/>
    </source>
</evidence>
<evidence type="ECO:0000256" key="1">
    <source>
        <dbReference type="SAM" id="SignalP"/>
    </source>
</evidence>
<evidence type="ECO:0000313" key="5">
    <source>
        <dbReference type="Proteomes" id="UP001596052"/>
    </source>
</evidence>
<evidence type="ECO:0000259" key="2">
    <source>
        <dbReference type="Pfam" id="PF07583"/>
    </source>
</evidence>
<reference evidence="5" key="1">
    <citation type="journal article" date="2019" name="Int. J. Syst. Evol. Microbiol.">
        <title>The Global Catalogue of Microorganisms (GCM) 10K type strain sequencing project: providing services to taxonomists for standard genome sequencing and annotation.</title>
        <authorList>
            <consortium name="The Broad Institute Genomics Platform"/>
            <consortium name="The Broad Institute Genome Sequencing Center for Infectious Disease"/>
            <person name="Wu L."/>
            <person name="Ma J."/>
        </authorList>
    </citation>
    <scope>NUCLEOTIDE SEQUENCE [LARGE SCALE GENOMIC DNA]</scope>
    <source>
        <strain evidence="5">CGMCC 4.1469</strain>
    </source>
</reference>
<comment type="caution">
    <text evidence="4">The sequence shown here is derived from an EMBL/GenBank/DDBJ whole genome shotgun (WGS) entry which is preliminary data.</text>
</comment>
<dbReference type="Pfam" id="PF07583">
    <property type="entry name" value="PSCyt2"/>
    <property type="match status" value="1"/>
</dbReference>
<feature type="chain" id="PRO_5045653372" evidence="1">
    <location>
        <begin position="27"/>
        <end position="667"/>
    </location>
</feature>
<dbReference type="PANTHER" id="PTHR35889:SF3">
    <property type="entry name" value="F-BOX DOMAIN-CONTAINING PROTEIN"/>
    <property type="match status" value="1"/>
</dbReference>
<dbReference type="PANTHER" id="PTHR35889">
    <property type="entry name" value="CYCLOINULO-OLIGOSACCHARIDE FRUCTANOTRANSFERASE-RELATED"/>
    <property type="match status" value="1"/>
</dbReference>
<proteinExistence type="predicted"/>
<protein>
    <submittedName>
        <fullName evidence="4">DUF1553 domain-containing protein</fullName>
    </submittedName>
</protein>
<dbReference type="RefSeq" id="WP_377167581.1">
    <property type="nucleotide sequence ID" value="NZ_JBHSMQ010000004.1"/>
</dbReference>
<dbReference type="Pfam" id="PF07587">
    <property type="entry name" value="PSD1"/>
    <property type="match status" value="1"/>
</dbReference>
<accession>A0ABW0KSP6</accession>
<dbReference type="InterPro" id="IPR022655">
    <property type="entry name" value="DUF1553"/>
</dbReference>
<sequence>MRISSSRLVCLAVLLLAAAGKGIAKKDDGPKPVPWSFAPLKRTPLPQVQDKGWPRTRIDYYILSKMEAAGLKPAPRADGRVLQRRLSFDLTGLPPAEQLSSDGSSASAPELSAEQGIAGWSRRVDETLRSPHYGERWARHWLDLARYADETPNWLDSTKYSYLYRDWVVQALNEDMPYDRFVLRQLATDFLPDSKPQDRVALGFIGLSPTYFKELQLPPEIIKTTVADEWEEHVDAIGRTFLGLTLACARCHDHKSDPITAQDYYALAGVFASVKLSELPTMKDELWKPVAKARSEVAALEKQIADLKKKKPADLAKQMQECEAKITAIKSTTPHFNMPMANAVEEAALYVVNKEKEHGTKLDYKMGMARDLELMKRGNPNDLGETVPRRFLSAFPSKTGLPRKFTTGSGRLELAQAITEDAAPLTARVIVNRVWKHHFGRGLVDTPSEFGNLGEAPTHPELLDDLAGRFMEHGWSLKWLHREILNSATWQQSSVAAVSEQRDPENRLYTRMLRRRLDWESWRDAILSASGQLDLTLGGPASAVSATTNLRRSLYGAADRQDMDPMLRIHDVPDPGAHSPWRTETITPLQGLFALNSPFMQQQSAVLGKWAMAHRLEDVYARLFGRKPSAHEASVAQAFVSGREKDSAVWTQYAQALLAGNEMLFVD</sequence>
<evidence type="ECO:0000259" key="3">
    <source>
        <dbReference type="Pfam" id="PF07587"/>
    </source>
</evidence>
<organism evidence="4 5">
    <name type="scientific">Prosthecobacter fluviatilis</name>
    <dbReference type="NCBI Taxonomy" id="445931"/>
    <lineage>
        <taxon>Bacteria</taxon>
        <taxon>Pseudomonadati</taxon>
        <taxon>Verrucomicrobiota</taxon>
        <taxon>Verrucomicrobiia</taxon>
        <taxon>Verrucomicrobiales</taxon>
        <taxon>Verrucomicrobiaceae</taxon>
        <taxon>Prosthecobacter</taxon>
    </lineage>
</organism>
<gene>
    <name evidence="4" type="ORF">ACFQDI_13815</name>
</gene>
<dbReference type="InterPro" id="IPR011444">
    <property type="entry name" value="DUF1549"/>
</dbReference>
<dbReference type="EMBL" id="JBHSMQ010000004">
    <property type="protein sequence ID" value="MFC5455937.1"/>
    <property type="molecule type" value="Genomic_DNA"/>
</dbReference>
<name>A0ABW0KSP6_9BACT</name>
<feature type="domain" description="DUF1549" evidence="2">
    <location>
        <begin position="58"/>
        <end position="275"/>
    </location>
</feature>
<keyword evidence="1" id="KW-0732">Signal</keyword>
<feature type="domain" description="DUF1553" evidence="3">
    <location>
        <begin position="410"/>
        <end position="639"/>
    </location>
</feature>
<keyword evidence="5" id="KW-1185">Reference proteome</keyword>